<feature type="non-terminal residue" evidence="10">
    <location>
        <position position="80"/>
    </location>
</feature>
<evidence type="ECO:0000256" key="6">
    <source>
        <dbReference type="ARBA" id="ARBA00022989"/>
    </source>
</evidence>
<protein>
    <submittedName>
        <fullName evidence="10">Putative receptor protein kinase TMK1-like</fullName>
    </submittedName>
</protein>
<dbReference type="PANTHER" id="PTHR47986">
    <property type="entry name" value="OSJNBA0070M12.3 PROTEIN"/>
    <property type="match status" value="1"/>
</dbReference>
<keyword evidence="6" id="KW-1133">Transmembrane helix</keyword>
<keyword evidence="8 10" id="KW-0675">Receptor</keyword>
<dbReference type="GO" id="GO:0016020">
    <property type="term" value="C:membrane"/>
    <property type="evidence" value="ECO:0007669"/>
    <property type="project" value="UniProtKB-SubCell"/>
</dbReference>
<evidence type="ECO:0000256" key="9">
    <source>
        <dbReference type="ARBA" id="ARBA00023180"/>
    </source>
</evidence>
<dbReference type="InterPro" id="IPR001611">
    <property type="entry name" value="Leu-rich_rpt"/>
</dbReference>
<dbReference type="AlphaFoldDB" id="A0A392QBW7"/>
<keyword evidence="9" id="KW-0325">Glycoprotein</keyword>
<name>A0A392QBW7_9FABA</name>
<keyword evidence="5" id="KW-0677">Repeat</keyword>
<evidence type="ECO:0000313" key="11">
    <source>
        <dbReference type="Proteomes" id="UP000265520"/>
    </source>
</evidence>
<dbReference type="InterPro" id="IPR052422">
    <property type="entry name" value="Auxin_Ser/Thr_Kinase"/>
</dbReference>
<comment type="caution">
    <text evidence="10">The sequence shown here is derived from an EMBL/GenBank/DDBJ whole genome shotgun (WGS) entry which is preliminary data.</text>
</comment>
<organism evidence="10 11">
    <name type="scientific">Trifolium medium</name>
    <dbReference type="NCBI Taxonomy" id="97028"/>
    <lineage>
        <taxon>Eukaryota</taxon>
        <taxon>Viridiplantae</taxon>
        <taxon>Streptophyta</taxon>
        <taxon>Embryophyta</taxon>
        <taxon>Tracheophyta</taxon>
        <taxon>Spermatophyta</taxon>
        <taxon>Magnoliopsida</taxon>
        <taxon>eudicotyledons</taxon>
        <taxon>Gunneridae</taxon>
        <taxon>Pentapetalae</taxon>
        <taxon>rosids</taxon>
        <taxon>fabids</taxon>
        <taxon>Fabales</taxon>
        <taxon>Fabaceae</taxon>
        <taxon>Papilionoideae</taxon>
        <taxon>50 kb inversion clade</taxon>
        <taxon>NPAAA clade</taxon>
        <taxon>Hologalegina</taxon>
        <taxon>IRL clade</taxon>
        <taxon>Trifolieae</taxon>
        <taxon>Trifolium</taxon>
    </lineage>
</organism>
<evidence type="ECO:0000256" key="7">
    <source>
        <dbReference type="ARBA" id="ARBA00023136"/>
    </source>
</evidence>
<dbReference type="Pfam" id="PF00560">
    <property type="entry name" value="LRR_1"/>
    <property type="match status" value="2"/>
</dbReference>
<dbReference type="Gene3D" id="3.80.10.10">
    <property type="entry name" value="Ribonuclease Inhibitor"/>
    <property type="match status" value="1"/>
</dbReference>
<accession>A0A392QBW7</accession>
<sequence>MKKLLLANNNITCNIPKKLASMPALELLDVSNNSLHGKIPSFHGNVVVKINGNPDLEKKKKLGGQAIVGVVMGIVGLLGG</sequence>
<keyword evidence="4" id="KW-0732">Signal</keyword>
<evidence type="ECO:0000256" key="2">
    <source>
        <dbReference type="ARBA" id="ARBA00022614"/>
    </source>
</evidence>
<evidence type="ECO:0000256" key="8">
    <source>
        <dbReference type="ARBA" id="ARBA00023170"/>
    </source>
</evidence>
<keyword evidence="10" id="KW-0418">Kinase</keyword>
<keyword evidence="7" id="KW-0472">Membrane</keyword>
<evidence type="ECO:0000256" key="5">
    <source>
        <dbReference type="ARBA" id="ARBA00022737"/>
    </source>
</evidence>
<evidence type="ECO:0000256" key="1">
    <source>
        <dbReference type="ARBA" id="ARBA00004167"/>
    </source>
</evidence>
<keyword evidence="11" id="KW-1185">Reference proteome</keyword>
<evidence type="ECO:0000256" key="3">
    <source>
        <dbReference type="ARBA" id="ARBA00022692"/>
    </source>
</evidence>
<proteinExistence type="predicted"/>
<keyword evidence="10" id="KW-0808">Transferase</keyword>
<comment type="subcellular location">
    <subcellularLocation>
        <location evidence="1">Membrane</location>
        <topology evidence="1">Single-pass membrane protein</topology>
    </subcellularLocation>
</comment>
<dbReference type="PANTHER" id="PTHR47986:SF6">
    <property type="entry name" value="TRANSFERASE, PROTEIN KINASE RLK-PELLE-LRR-IX FAMILY-RELATED"/>
    <property type="match status" value="1"/>
</dbReference>
<evidence type="ECO:0000313" key="10">
    <source>
        <dbReference type="EMBL" id="MCI21230.1"/>
    </source>
</evidence>
<evidence type="ECO:0000256" key="4">
    <source>
        <dbReference type="ARBA" id="ARBA00022729"/>
    </source>
</evidence>
<keyword evidence="2" id="KW-0433">Leucine-rich repeat</keyword>
<dbReference type="SUPFAM" id="SSF52058">
    <property type="entry name" value="L domain-like"/>
    <property type="match status" value="1"/>
</dbReference>
<dbReference type="Proteomes" id="UP000265520">
    <property type="component" value="Unassembled WGS sequence"/>
</dbReference>
<dbReference type="GO" id="GO:0016301">
    <property type="term" value="F:kinase activity"/>
    <property type="evidence" value="ECO:0007669"/>
    <property type="project" value="UniProtKB-KW"/>
</dbReference>
<dbReference type="EMBL" id="LXQA010123893">
    <property type="protein sequence ID" value="MCI21230.1"/>
    <property type="molecule type" value="Genomic_DNA"/>
</dbReference>
<dbReference type="InterPro" id="IPR032675">
    <property type="entry name" value="LRR_dom_sf"/>
</dbReference>
<keyword evidence="3" id="KW-0812">Transmembrane</keyword>
<reference evidence="10 11" key="1">
    <citation type="journal article" date="2018" name="Front. Plant Sci.">
        <title>Red Clover (Trifolium pratense) and Zigzag Clover (T. medium) - A Picture of Genomic Similarities and Differences.</title>
        <authorList>
            <person name="Dluhosova J."/>
            <person name="Istvanek J."/>
            <person name="Nedelnik J."/>
            <person name="Repkova J."/>
        </authorList>
    </citation>
    <scope>NUCLEOTIDE SEQUENCE [LARGE SCALE GENOMIC DNA]</scope>
    <source>
        <strain evidence="11">cv. 10/8</strain>
        <tissue evidence="10">Leaf</tissue>
    </source>
</reference>